<reference evidence="4" key="1">
    <citation type="submission" date="2016-10" db="EMBL/GenBank/DDBJ databases">
        <authorList>
            <person name="Varghese N."/>
            <person name="Submissions S."/>
        </authorList>
    </citation>
    <scope>NUCLEOTIDE SEQUENCE [LARGE SCALE GENOMIC DNA]</scope>
    <source>
        <strain evidence="4">ATCC 25963</strain>
    </source>
</reference>
<accession>A0A1I2F7Q8</accession>
<keyword evidence="2" id="KW-1133">Transmembrane helix</keyword>
<feature type="region of interest" description="Disordered" evidence="1">
    <location>
        <begin position="20"/>
        <end position="48"/>
    </location>
</feature>
<protein>
    <submittedName>
        <fullName evidence="3">Uncharacterized protein</fullName>
    </submittedName>
</protein>
<dbReference type="Proteomes" id="UP000199400">
    <property type="component" value="Unassembled WGS sequence"/>
</dbReference>
<keyword evidence="4" id="KW-1185">Reference proteome</keyword>
<evidence type="ECO:0000256" key="1">
    <source>
        <dbReference type="SAM" id="MobiDB-lite"/>
    </source>
</evidence>
<dbReference type="AlphaFoldDB" id="A0A1I2F7Q8"/>
<name>A0A1I2F7Q8_9BACT</name>
<feature type="transmembrane region" description="Helical" evidence="2">
    <location>
        <begin position="125"/>
        <end position="147"/>
    </location>
</feature>
<proteinExistence type="predicted"/>
<organism evidence="3 4">
    <name type="scientific">Nannocystis exedens</name>
    <dbReference type="NCBI Taxonomy" id="54"/>
    <lineage>
        <taxon>Bacteria</taxon>
        <taxon>Pseudomonadati</taxon>
        <taxon>Myxococcota</taxon>
        <taxon>Polyangia</taxon>
        <taxon>Nannocystales</taxon>
        <taxon>Nannocystaceae</taxon>
        <taxon>Nannocystis</taxon>
    </lineage>
</organism>
<evidence type="ECO:0000313" key="3">
    <source>
        <dbReference type="EMBL" id="SFF00999.1"/>
    </source>
</evidence>
<evidence type="ECO:0000256" key="2">
    <source>
        <dbReference type="SAM" id="Phobius"/>
    </source>
</evidence>
<evidence type="ECO:0000313" key="4">
    <source>
        <dbReference type="Proteomes" id="UP000199400"/>
    </source>
</evidence>
<sequence length="221" mass="23098">MLSSMNYLGVLLAVGVQGAPTPEGPQPQAVAPASGAAQSQVVATAPAPEGGDEGIRLARYFAGEQDYAGRLGRALGQDLSGYWADYQEDQKDRAEERAEGDDDEDSELQSFAQYMDDRYRRRLKLGGILLGVGFAPLGAGLYIGLTLGEGGEAGLAIAGIGGALIVTGAVLLGVRGAQLRRLRDVQAGLGLGPSARLRWRGLAPLHDPQLRTYGASIGFAF</sequence>
<keyword evidence="2" id="KW-0472">Membrane</keyword>
<keyword evidence="2" id="KW-0812">Transmembrane</keyword>
<feature type="transmembrane region" description="Helical" evidence="2">
    <location>
        <begin position="153"/>
        <end position="174"/>
    </location>
</feature>
<dbReference type="EMBL" id="FOMX01000025">
    <property type="protein sequence ID" value="SFF00999.1"/>
    <property type="molecule type" value="Genomic_DNA"/>
</dbReference>
<gene>
    <name evidence="3" type="ORF">SAMN02745121_06492</name>
</gene>